<feature type="compositionally biased region" description="Basic residues" evidence="1">
    <location>
        <begin position="122"/>
        <end position="135"/>
    </location>
</feature>
<feature type="region of interest" description="Disordered" evidence="1">
    <location>
        <begin position="56"/>
        <end position="87"/>
    </location>
</feature>
<feature type="compositionally biased region" description="Pro residues" evidence="1">
    <location>
        <begin position="195"/>
        <end position="204"/>
    </location>
</feature>
<reference evidence="2 3" key="1">
    <citation type="journal article" date="2025" name="Microbiol. Resour. Announc.">
        <title>Draft genome sequences for Neonectria magnoliae and Neonectria punicea, canker pathogens of Liriodendron tulipifera and Acer saccharum in West Virginia.</title>
        <authorList>
            <person name="Petronek H.M."/>
            <person name="Kasson M.T."/>
            <person name="Metheny A.M."/>
            <person name="Stauder C.M."/>
            <person name="Lovett B."/>
            <person name="Lynch S.C."/>
            <person name="Garnas J.R."/>
            <person name="Kasson L.R."/>
            <person name="Stajich J.E."/>
        </authorList>
    </citation>
    <scope>NUCLEOTIDE SEQUENCE [LARGE SCALE GENOMIC DNA]</scope>
    <source>
        <strain evidence="2 3">NRRL 64651</strain>
    </source>
</reference>
<feature type="compositionally biased region" description="Polar residues" evidence="1">
    <location>
        <begin position="76"/>
        <end position="85"/>
    </location>
</feature>
<gene>
    <name evidence="2" type="ORF">QQZ08_007454</name>
</gene>
<keyword evidence="3" id="KW-1185">Reference proteome</keyword>
<proteinExistence type="predicted"/>
<organism evidence="2 3">
    <name type="scientific">Neonectria magnoliae</name>
    <dbReference type="NCBI Taxonomy" id="2732573"/>
    <lineage>
        <taxon>Eukaryota</taxon>
        <taxon>Fungi</taxon>
        <taxon>Dikarya</taxon>
        <taxon>Ascomycota</taxon>
        <taxon>Pezizomycotina</taxon>
        <taxon>Sordariomycetes</taxon>
        <taxon>Hypocreomycetidae</taxon>
        <taxon>Hypocreales</taxon>
        <taxon>Nectriaceae</taxon>
        <taxon>Neonectria</taxon>
    </lineage>
</organism>
<comment type="caution">
    <text evidence="2">The sequence shown here is derived from an EMBL/GenBank/DDBJ whole genome shotgun (WGS) entry which is preliminary data.</text>
</comment>
<protein>
    <submittedName>
        <fullName evidence="2">Uncharacterized protein</fullName>
    </submittedName>
</protein>
<dbReference type="Proteomes" id="UP001498421">
    <property type="component" value="Unassembled WGS sequence"/>
</dbReference>
<feature type="region of interest" description="Disordered" evidence="1">
    <location>
        <begin position="1"/>
        <end position="43"/>
    </location>
</feature>
<feature type="compositionally biased region" description="Low complexity" evidence="1">
    <location>
        <begin position="22"/>
        <end position="33"/>
    </location>
</feature>
<sequence length="245" mass="25807">MPPSNQPNFRSSSVYSNDNLDSISTTSSQWTTTYRKLPKKQKQPLSMRFLSWAAGAPRNATVVKKKTRDTPDDRSTYSGWSSGSYFSEPDTQLFWVTSSDDRSYYSGSSSSGSSSSSGRSGRSSRKGGGSRRKHFNGAVPNPMPPPPPGGFGPPMDGHPMDGHFVPPPPPGDMGGEFGGGEFDGGFNPHPMGMGMPPPPPPPMNAPGGGPGFINLTGQNHFRGGPPGGGGFHGAGVEDDGWSDED</sequence>
<feature type="compositionally biased region" description="Gly residues" evidence="1">
    <location>
        <begin position="224"/>
        <end position="233"/>
    </location>
</feature>
<evidence type="ECO:0000313" key="3">
    <source>
        <dbReference type="Proteomes" id="UP001498421"/>
    </source>
</evidence>
<accession>A0ABR1HY69</accession>
<feature type="compositionally biased region" description="Low complexity" evidence="1">
    <location>
        <begin position="104"/>
        <end position="121"/>
    </location>
</feature>
<evidence type="ECO:0000256" key="1">
    <source>
        <dbReference type="SAM" id="MobiDB-lite"/>
    </source>
</evidence>
<name>A0ABR1HY69_9HYPO</name>
<dbReference type="EMBL" id="JAZAVK010000072">
    <property type="protein sequence ID" value="KAK7426006.1"/>
    <property type="molecule type" value="Genomic_DNA"/>
</dbReference>
<feature type="compositionally biased region" description="Low complexity" evidence="1">
    <location>
        <begin position="184"/>
        <end position="194"/>
    </location>
</feature>
<feature type="compositionally biased region" description="Gly residues" evidence="1">
    <location>
        <begin position="172"/>
        <end position="183"/>
    </location>
</feature>
<evidence type="ECO:0000313" key="2">
    <source>
        <dbReference type="EMBL" id="KAK7426006.1"/>
    </source>
</evidence>
<feature type="compositionally biased region" description="Polar residues" evidence="1">
    <location>
        <begin position="1"/>
        <end position="21"/>
    </location>
</feature>
<feature type="compositionally biased region" description="Acidic residues" evidence="1">
    <location>
        <begin position="236"/>
        <end position="245"/>
    </location>
</feature>
<feature type="compositionally biased region" description="Pro residues" evidence="1">
    <location>
        <begin position="141"/>
        <end position="151"/>
    </location>
</feature>
<feature type="region of interest" description="Disordered" evidence="1">
    <location>
        <begin position="101"/>
        <end position="245"/>
    </location>
</feature>